<dbReference type="Proteomes" id="UP000236311">
    <property type="component" value="Unassembled WGS sequence"/>
</dbReference>
<protein>
    <recommendedName>
        <fullName evidence="3">RadC-like JAB domain-containing protein</fullName>
    </recommendedName>
</protein>
<dbReference type="RefSeq" id="WP_103239660.1">
    <property type="nucleotide sequence ID" value="NZ_JANJZD010000001.1"/>
</dbReference>
<dbReference type="EMBL" id="OFSM01000010">
    <property type="protein sequence ID" value="SOY29572.1"/>
    <property type="molecule type" value="Genomic_DNA"/>
</dbReference>
<dbReference type="OrthoDB" id="2066487at2"/>
<keyword evidence="2" id="KW-1185">Reference proteome</keyword>
<reference evidence="1 2" key="1">
    <citation type="submission" date="2018-01" db="EMBL/GenBank/DDBJ databases">
        <authorList>
            <person name="Gaut B.S."/>
            <person name="Morton B.R."/>
            <person name="Clegg M.T."/>
            <person name="Duvall M.R."/>
        </authorList>
    </citation>
    <scope>NUCLEOTIDE SEQUENCE [LARGE SCALE GENOMIC DNA]</scope>
    <source>
        <strain evidence="1">GP69</strain>
    </source>
</reference>
<dbReference type="AlphaFoldDB" id="A0A2K4ZGK9"/>
<evidence type="ECO:0000313" key="1">
    <source>
        <dbReference type="EMBL" id="SOY29572.1"/>
    </source>
</evidence>
<accession>A0A2K4ZGK9</accession>
<evidence type="ECO:0000313" key="2">
    <source>
        <dbReference type="Proteomes" id="UP000236311"/>
    </source>
</evidence>
<proteinExistence type="predicted"/>
<sequence>MSEISNELEQARKYGNKIRITDIAIKKVQYIEYKGLTDAQNAIMQRLAKEVLFLSQAYNDSNEVAITCDLALSDPLENYGVCLGDEHSVDVCSDTQSNHLIVSAKMCTVVILHNHPSLQTFSLDDIRFFVANRGISILVVVSNQGKVHYLYKDKKYSERETIQLFNECVDGLDRSSMVSERYHRALAFLARCSETGLFYS</sequence>
<name>A0A2K4ZGK9_9FIRM</name>
<evidence type="ECO:0008006" key="3">
    <source>
        <dbReference type="Google" id="ProtNLM"/>
    </source>
</evidence>
<organism evidence="1 2">
    <name type="scientific">Acetatifactor muris</name>
    <dbReference type="NCBI Taxonomy" id="879566"/>
    <lineage>
        <taxon>Bacteria</taxon>
        <taxon>Bacillati</taxon>
        <taxon>Bacillota</taxon>
        <taxon>Clostridia</taxon>
        <taxon>Lachnospirales</taxon>
        <taxon>Lachnospiraceae</taxon>
        <taxon>Acetatifactor</taxon>
    </lineage>
</organism>
<gene>
    <name evidence="1" type="ORF">AMURIS_02293</name>
</gene>